<feature type="domain" description="NAD-dependent epimerase/dehydratase" evidence="2">
    <location>
        <begin position="3"/>
        <end position="214"/>
    </location>
</feature>
<evidence type="ECO:0000313" key="4">
    <source>
        <dbReference type="EMBL" id="MDG6894605.1"/>
    </source>
</evidence>
<dbReference type="Gene3D" id="3.40.50.720">
    <property type="entry name" value="NAD(P)-binding Rossmann-like Domain"/>
    <property type="match status" value="1"/>
</dbReference>
<evidence type="ECO:0000259" key="2">
    <source>
        <dbReference type="Pfam" id="PF01370"/>
    </source>
</evidence>
<dbReference type="Proteomes" id="UP001155500">
    <property type="component" value="Unassembled WGS sequence"/>
</dbReference>
<evidence type="ECO:0000256" key="1">
    <source>
        <dbReference type="ARBA" id="ARBA00009353"/>
    </source>
</evidence>
<dbReference type="InterPro" id="IPR010099">
    <property type="entry name" value="SDR39U1"/>
</dbReference>
<dbReference type="Pfam" id="PF01370">
    <property type="entry name" value="Epimerase"/>
    <property type="match status" value="1"/>
</dbReference>
<sequence>MKVFITGATGLVGQQLTKRLLQQQYQITILTRSAQRAKQLFADKVSICTNLTDYQNFNTFDAIINLAGEPIFQHYWTNKQKQKLTDSRVQLTQQLVQRINQSQTPPHTFISGSAMGYYGDCGQQKIDENTKNGDQFPARLCLQWEQTACNAQTRVCLLRTGIVLAKQGGALKAMLPLYRAGLAGKLGNGKQYWAWISLEDMVNGILFLLHNPNCQGSFNMVSPYPVTNQEFNRILAQFVKRPAIITVPRCLLTLLLGERAQLLLDSQKAYPMKLLSMGFQFSYPKLKLALPKILAKD</sequence>
<name>A0A9X4P8I4_9PAST</name>
<dbReference type="AlphaFoldDB" id="A0A9X4P8I4"/>
<gene>
    <name evidence="4" type="ORF">A6A20_02945</name>
</gene>
<dbReference type="Pfam" id="PF08338">
    <property type="entry name" value="DUF1731"/>
    <property type="match status" value="1"/>
</dbReference>
<feature type="domain" description="DUF1731" evidence="3">
    <location>
        <begin position="247"/>
        <end position="290"/>
    </location>
</feature>
<dbReference type="PANTHER" id="PTHR11092:SF0">
    <property type="entry name" value="EPIMERASE FAMILY PROTEIN SDR39U1"/>
    <property type="match status" value="1"/>
</dbReference>
<accession>A0A9X4P8I4</accession>
<dbReference type="NCBIfam" id="TIGR01777">
    <property type="entry name" value="yfcH"/>
    <property type="match status" value="1"/>
</dbReference>
<dbReference type="InterPro" id="IPR013549">
    <property type="entry name" value="DUF1731"/>
</dbReference>
<dbReference type="EMBL" id="LWID01000001">
    <property type="protein sequence ID" value="MDG6894605.1"/>
    <property type="molecule type" value="Genomic_DNA"/>
</dbReference>
<dbReference type="InterPro" id="IPR001509">
    <property type="entry name" value="Epimerase_deHydtase"/>
</dbReference>
<dbReference type="PANTHER" id="PTHR11092">
    <property type="entry name" value="SUGAR NUCLEOTIDE EPIMERASE RELATED"/>
    <property type="match status" value="1"/>
</dbReference>
<evidence type="ECO:0000313" key="5">
    <source>
        <dbReference type="Proteomes" id="UP001155500"/>
    </source>
</evidence>
<comment type="caution">
    <text evidence="4">The sequence shown here is derived from an EMBL/GenBank/DDBJ whole genome shotgun (WGS) entry which is preliminary data.</text>
</comment>
<evidence type="ECO:0000259" key="3">
    <source>
        <dbReference type="Pfam" id="PF08338"/>
    </source>
</evidence>
<organism evidence="4 5">
    <name type="scientific">Volucribacter amazonae</name>
    <dbReference type="NCBI Taxonomy" id="256731"/>
    <lineage>
        <taxon>Bacteria</taxon>
        <taxon>Pseudomonadati</taxon>
        <taxon>Pseudomonadota</taxon>
        <taxon>Gammaproteobacteria</taxon>
        <taxon>Pasteurellales</taxon>
        <taxon>Pasteurellaceae</taxon>
        <taxon>Volucribacter</taxon>
    </lineage>
</organism>
<reference evidence="4" key="1">
    <citation type="submission" date="2016-03" db="EMBL/GenBank/DDBJ databases">
        <title>Co-evolution between Pasteurellaceae and their hosts.</title>
        <authorList>
            <person name="Hansen M.J."/>
            <person name="Bojesen A.M."/>
            <person name="Planet P."/>
        </authorList>
    </citation>
    <scope>NUCLEOTIDE SEQUENCE</scope>
    <source>
        <strain evidence="4">146/S8/89</strain>
    </source>
</reference>
<proteinExistence type="inferred from homology"/>
<keyword evidence="5" id="KW-1185">Reference proteome</keyword>
<protein>
    <submittedName>
        <fullName evidence="4">Epimerase</fullName>
    </submittedName>
</protein>
<dbReference type="SUPFAM" id="SSF51735">
    <property type="entry name" value="NAD(P)-binding Rossmann-fold domains"/>
    <property type="match status" value="1"/>
</dbReference>
<dbReference type="RefSeq" id="WP_279572077.1">
    <property type="nucleotide sequence ID" value="NZ_LWID01000001.1"/>
</dbReference>
<comment type="similarity">
    <text evidence="1">Belongs to the NAD(P)-dependent epimerase/dehydratase family. SDR39U1 subfamily.</text>
</comment>
<dbReference type="InterPro" id="IPR036291">
    <property type="entry name" value="NAD(P)-bd_dom_sf"/>
</dbReference>